<dbReference type="InterPro" id="IPR013785">
    <property type="entry name" value="Aldolase_TIM"/>
</dbReference>
<evidence type="ECO:0000256" key="2">
    <source>
        <dbReference type="ARBA" id="ARBA00022630"/>
    </source>
</evidence>
<dbReference type="PANTHER" id="PTHR43303">
    <property type="entry name" value="NADPH DEHYDROGENASE C23G7.10C-RELATED"/>
    <property type="match status" value="1"/>
</dbReference>
<dbReference type="SUPFAM" id="SSF51395">
    <property type="entry name" value="FMN-linked oxidoreductases"/>
    <property type="match status" value="1"/>
</dbReference>
<reference evidence="8" key="2">
    <citation type="submission" date="2013-07" db="EMBL/GenBank/DDBJ databases">
        <authorList>
            <consortium name="The Broad Institute Genome Sequencing Platform"/>
            <person name="Cuomo C."/>
            <person name="Litvintseva A."/>
            <person name="Chen Y."/>
            <person name="Heitman J."/>
            <person name="Sun S."/>
            <person name="Springer D."/>
            <person name="Dromer F."/>
            <person name="Young S.K."/>
            <person name="Zeng Q."/>
            <person name="Gargeya S."/>
            <person name="Fitzgerald M."/>
            <person name="Abouelleil A."/>
            <person name="Alvarado L."/>
            <person name="Berlin A.M."/>
            <person name="Chapman S.B."/>
            <person name="Dewar J."/>
            <person name="Goldberg J."/>
            <person name="Griggs A."/>
            <person name="Gujja S."/>
            <person name="Hansen M."/>
            <person name="Howarth C."/>
            <person name="Imamovic A."/>
            <person name="Larimer J."/>
            <person name="McCowan C."/>
            <person name="Murphy C."/>
            <person name="Pearson M."/>
            <person name="Priest M."/>
            <person name="Roberts A."/>
            <person name="Saif S."/>
            <person name="Shea T."/>
            <person name="Sykes S."/>
            <person name="Wortman J."/>
            <person name="Nusbaum C."/>
            <person name="Birren B."/>
        </authorList>
    </citation>
    <scope>NUCLEOTIDE SEQUENCE</scope>
    <source>
        <strain evidence="8">CBS 10118</strain>
    </source>
</reference>
<dbReference type="KEGG" id="kbi:30209449"/>
<dbReference type="VEuPathDB" id="FungiDB:I302_05050"/>
<keyword evidence="5" id="KW-0560">Oxidoreductase</keyword>
<dbReference type="GO" id="GO:0010181">
    <property type="term" value="F:FMN binding"/>
    <property type="evidence" value="ECO:0007669"/>
    <property type="project" value="InterPro"/>
</dbReference>
<dbReference type="GO" id="GO:0003959">
    <property type="term" value="F:NADPH dehydrogenase activity"/>
    <property type="evidence" value="ECO:0007669"/>
    <property type="project" value="InterPro"/>
</dbReference>
<dbReference type="GeneID" id="30209449"/>
<dbReference type="Pfam" id="PF00724">
    <property type="entry name" value="Oxidored_FMN"/>
    <property type="match status" value="1"/>
</dbReference>
<dbReference type="OrthoDB" id="72788at2759"/>
<keyword evidence="9" id="KW-1185">Reference proteome</keyword>
<keyword evidence="4" id="KW-0521">NADP</keyword>
<evidence type="ECO:0000313" key="9">
    <source>
        <dbReference type="Proteomes" id="UP000092730"/>
    </source>
</evidence>
<dbReference type="STRING" id="1296100.A0A1B9G2I8"/>
<dbReference type="Gene3D" id="3.20.20.70">
    <property type="entry name" value="Aldolase class I"/>
    <property type="match status" value="1"/>
</dbReference>
<dbReference type="EMBL" id="CP144544">
    <property type="protein sequence ID" value="WVW83904.1"/>
    <property type="molecule type" value="Genomic_DNA"/>
</dbReference>
<dbReference type="CDD" id="cd02932">
    <property type="entry name" value="OYE_YqiM_FMN"/>
    <property type="match status" value="1"/>
</dbReference>
<gene>
    <name evidence="7" type="ORF">I302_05050</name>
    <name evidence="8" type="ORF">I302_105926</name>
</gene>
<evidence type="ECO:0000313" key="8">
    <source>
        <dbReference type="EMBL" id="WVW83904.1"/>
    </source>
</evidence>
<name>A0A1B9G2I8_9TREE</name>
<reference evidence="7" key="3">
    <citation type="submission" date="2014-01" db="EMBL/GenBank/DDBJ databases">
        <title>Evolution of pathogenesis and genome organization in the Tremellales.</title>
        <authorList>
            <person name="Cuomo C."/>
            <person name="Litvintseva A."/>
            <person name="Heitman J."/>
            <person name="Chen Y."/>
            <person name="Sun S."/>
            <person name="Springer D."/>
            <person name="Dromer F."/>
            <person name="Young S."/>
            <person name="Zeng Q."/>
            <person name="Chapman S."/>
            <person name="Gujja S."/>
            <person name="Saif S."/>
            <person name="Birren B."/>
        </authorList>
    </citation>
    <scope>NUCLEOTIDE SEQUENCE</scope>
    <source>
        <strain evidence="7">CBS 10118</strain>
    </source>
</reference>
<accession>A0A1B9G2I8</accession>
<reference evidence="8" key="4">
    <citation type="submission" date="2024-02" db="EMBL/GenBank/DDBJ databases">
        <title>Comparative genomics of Cryptococcus and Kwoniella reveals pathogenesis evolution and contrasting modes of karyotype evolution via chromosome fusion or intercentromeric recombination.</title>
        <authorList>
            <person name="Coelho M.A."/>
            <person name="David-Palma M."/>
            <person name="Shea T."/>
            <person name="Bowers K."/>
            <person name="McGinley-Smith S."/>
            <person name="Mohammad A.W."/>
            <person name="Gnirke A."/>
            <person name="Yurkov A.M."/>
            <person name="Nowrousian M."/>
            <person name="Sun S."/>
            <person name="Cuomo C.A."/>
            <person name="Heitman J."/>
        </authorList>
    </citation>
    <scope>NUCLEOTIDE SEQUENCE</scope>
    <source>
        <strain evidence="8">CBS 10118</strain>
    </source>
</reference>
<feature type="domain" description="NADH:flavin oxidoreductase/NADH oxidase N-terminal" evidence="6">
    <location>
        <begin position="53"/>
        <end position="411"/>
    </location>
</feature>
<comment type="cofactor">
    <cofactor evidence="1">
        <name>FMN</name>
        <dbReference type="ChEBI" id="CHEBI:58210"/>
    </cofactor>
</comment>
<evidence type="ECO:0000256" key="3">
    <source>
        <dbReference type="ARBA" id="ARBA00022643"/>
    </source>
</evidence>
<organism evidence="7">
    <name type="scientific">Kwoniella bestiolae CBS 10118</name>
    <dbReference type="NCBI Taxonomy" id="1296100"/>
    <lineage>
        <taxon>Eukaryota</taxon>
        <taxon>Fungi</taxon>
        <taxon>Dikarya</taxon>
        <taxon>Basidiomycota</taxon>
        <taxon>Agaricomycotina</taxon>
        <taxon>Tremellomycetes</taxon>
        <taxon>Tremellales</taxon>
        <taxon>Cryptococcaceae</taxon>
        <taxon>Kwoniella</taxon>
    </lineage>
</organism>
<dbReference type="RefSeq" id="XP_019046307.1">
    <property type="nucleotide sequence ID" value="XM_019191677.1"/>
</dbReference>
<dbReference type="Proteomes" id="UP000092730">
    <property type="component" value="Chromosome 4"/>
</dbReference>
<dbReference type="EMBL" id="KI894021">
    <property type="protein sequence ID" value="OCF25237.1"/>
    <property type="molecule type" value="Genomic_DNA"/>
</dbReference>
<dbReference type="AlphaFoldDB" id="A0A1B9G2I8"/>
<evidence type="ECO:0000256" key="5">
    <source>
        <dbReference type="ARBA" id="ARBA00023002"/>
    </source>
</evidence>
<reference evidence="7" key="1">
    <citation type="submission" date="2013-07" db="EMBL/GenBank/DDBJ databases">
        <title>The Genome Sequence of Cryptococcus bestiolae CBS10118.</title>
        <authorList>
            <consortium name="The Broad Institute Genome Sequencing Platform"/>
            <person name="Cuomo C."/>
            <person name="Litvintseva A."/>
            <person name="Chen Y."/>
            <person name="Heitman J."/>
            <person name="Sun S."/>
            <person name="Springer D."/>
            <person name="Dromer F."/>
            <person name="Young S.K."/>
            <person name="Zeng Q."/>
            <person name="Gargeya S."/>
            <person name="Fitzgerald M."/>
            <person name="Abouelleil A."/>
            <person name="Alvarado L."/>
            <person name="Berlin A.M."/>
            <person name="Chapman S.B."/>
            <person name="Dewar J."/>
            <person name="Goldberg J."/>
            <person name="Griggs A."/>
            <person name="Gujja S."/>
            <person name="Hansen M."/>
            <person name="Howarth C."/>
            <person name="Imamovic A."/>
            <person name="Larimer J."/>
            <person name="McCowan C."/>
            <person name="Murphy C."/>
            <person name="Pearson M."/>
            <person name="Priest M."/>
            <person name="Roberts A."/>
            <person name="Saif S."/>
            <person name="Shea T."/>
            <person name="Sykes S."/>
            <person name="Wortman J."/>
            <person name="Nusbaum C."/>
            <person name="Birren B."/>
        </authorList>
    </citation>
    <scope>NUCLEOTIDE SEQUENCE [LARGE SCALE GENOMIC DNA]</scope>
    <source>
        <strain evidence="7">CBS 10118</strain>
    </source>
</reference>
<dbReference type="GO" id="GO:0050661">
    <property type="term" value="F:NADP binding"/>
    <property type="evidence" value="ECO:0007669"/>
    <property type="project" value="InterPro"/>
</dbReference>
<protein>
    <submittedName>
        <fullName evidence="7">Oxidoreductase</fullName>
    </submittedName>
</protein>
<keyword evidence="2" id="KW-0285">Flavoprotein</keyword>
<dbReference type="InterPro" id="IPR001155">
    <property type="entry name" value="OxRdtase_FMN_N"/>
</dbReference>
<evidence type="ECO:0000259" key="6">
    <source>
        <dbReference type="Pfam" id="PF00724"/>
    </source>
</evidence>
<sequence>MTKTKTDHEHAQPIYPYPLSTVPSYPSYLPAQTQAIGSLLPVREYPQNENPPKLFEGLTIRGVEFGNRCWVSPMCQYSSDNGHATTHHLVHIGSMAMRGWGAIMMEATSVVPEGRITPGDAGIWTDSQIAPLKQIVDYVHALKGVIGIQLSHAGRKASVLPPWDLRQATQKGYSGGTVVSEQYGGWPDDVQAPSAISFNPGKYPDPNEASLEYIENLKLKFDEAVERCGKVGFDFIEIHGAHGYFLHEIVDPISNTRRDQYGGSFENRVRLPLEIARSIRAKWDKPLFYRVSATDWLEEDLGPERDERGEWKWWGIEQTTLLARELAKIGIDLLDVTTGGNDLRQKIKVGPSYQTPLAVHLKKNVPNILVGTVGIITEAKQANDILEQGKADVVFCARQVLRDIDFPLEAAMDLGVAVNPAVQYELAWSRMLKNRREVHHTCAERYGITEVQGGEGKQLRM</sequence>
<dbReference type="InterPro" id="IPR044152">
    <property type="entry name" value="YqjM-like"/>
</dbReference>
<proteinExistence type="predicted"/>
<keyword evidence="3" id="KW-0288">FMN</keyword>
<evidence type="ECO:0000256" key="1">
    <source>
        <dbReference type="ARBA" id="ARBA00001917"/>
    </source>
</evidence>
<evidence type="ECO:0000313" key="7">
    <source>
        <dbReference type="EMBL" id="OCF25237.1"/>
    </source>
</evidence>
<evidence type="ECO:0000256" key="4">
    <source>
        <dbReference type="ARBA" id="ARBA00022857"/>
    </source>
</evidence>
<dbReference type="PANTHER" id="PTHR43303:SF4">
    <property type="entry name" value="NADPH DEHYDROGENASE C23G7.10C-RELATED"/>
    <property type="match status" value="1"/>
</dbReference>